<proteinExistence type="predicted"/>
<organism evidence="1 2">
    <name type="scientific">Plasmopara halstedii</name>
    <name type="common">Downy mildew of sunflower</name>
    <dbReference type="NCBI Taxonomy" id="4781"/>
    <lineage>
        <taxon>Eukaryota</taxon>
        <taxon>Sar</taxon>
        <taxon>Stramenopiles</taxon>
        <taxon>Oomycota</taxon>
        <taxon>Peronosporomycetes</taxon>
        <taxon>Peronosporales</taxon>
        <taxon>Peronosporaceae</taxon>
        <taxon>Plasmopara</taxon>
    </lineage>
</organism>
<dbReference type="GeneID" id="36404634"/>
<dbReference type="EMBL" id="CCYD01000428">
    <property type="protein sequence ID" value="CEG39325.1"/>
    <property type="molecule type" value="Genomic_DNA"/>
</dbReference>
<accession>A0A0P1AFW9</accession>
<evidence type="ECO:0000313" key="1">
    <source>
        <dbReference type="EMBL" id="CEG39325.1"/>
    </source>
</evidence>
<dbReference type="AlphaFoldDB" id="A0A0P1AFW9"/>
<name>A0A0P1AFW9_PLAHL</name>
<dbReference type="Proteomes" id="UP000054928">
    <property type="component" value="Unassembled WGS sequence"/>
</dbReference>
<keyword evidence="2" id="KW-1185">Reference proteome</keyword>
<dbReference type="RefSeq" id="XP_024575694.1">
    <property type="nucleotide sequence ID" value="XM_024724860.1"/>
</dbReference>
<sequence>MCKIRLGAPTFQLQHFLYMAITRTPDLDKTENDQAKYDLKYSTGFNRLIKGADT</sequence>
<evidence type="ECO:0000313" key="2">
    <source>
        <dbReference type="Proteomes" id="UP000054928"/>
    </source>
</evidence>
<protein>
    <submittedName>
        <fullName evidence="1">Uncharacterized protein</fullName>
    </submittedName>
</protein>
<reference evidence="2" key="1">
    <citation type="submission" date="2014-09" db="EMBL/GenBank/DDBJ databases">
        <authorList>
            <person name="Sharma Rahul"/>
            <person name="Thines Marco"/>
        </authorList>
    </citation>
    <scope>NUCLEOTIDE SEQUENCE [LARGE SCALE GENOMIC DNA]</scope>
</reference>